<evidence type="ECO:0000256" key="5">
    <source>
        <dbReference type="SAM" id="SignalP"/>
    </source>
</evidence>
<dbReference type="GO" id="GO:0009055">
    <property type="term" value="F:electron transfer activity"/>
    <property type="evidence" value="ECO:0007669"/>
    <property type="project" value="InterPro"/>
</dbReference>
<accession>A0A1G8ANI1</accession>
<dbReference type="PROSITE" id="PS51007">
    <property type="entry name" value="CYTC"/>
    <property type="match status" value="1"/>
</dbReference>
<name>A0A1G8ANI1_9VIBR</name>
<evidence type="ECO:0000256" key="4">
    <source>
        <dbReference type="PROSITE-ProRule" id="PRU00433"/>
    </source>
</evidence>
<dbReference type="GO" id="GO:0020037">
    <property type="term" value="F:heme binding"/>
    <property type="evidence" value="ECO:0007669"/>
    <property type="project" value="InterPro"/>
</dbReference>
<dbReference type="AlphaFoldDB" id="A0A1G8ANI1"/>
<keyword evidence="8" id="KW-1185">Reference proteome</keyword>
<dbReference type="InterPro" id="IPR036909">
    <property type="entry name" value="Cyt_c-like_dom_sf"/>
</dbReference>
<keyword evidence="3 4" id="KW-0408">Iron</keyword>
<keyword evidence="1 4" id="KW-0349">Heme</keyword>
<dbReference type="STRING" id="861298.SAMN04488136_11132"/>
<dbReference type="EMBL" id="FNDD01000011">
    <property type="protein sequence ID" value="SDH22413.1"/>
    <property type="molecule type" value="Genomic_DNA"/>
</dbReference>
<reference evidence="7 8" key="1">
    <citation type="submission" date="2016-10" db="EMBL/GenBank/DDBJ databases">
        <authorList>
            <person name="de Groot N.N."/>
        </authorList>
    </citation>
    <scope>NUCLEOTIDE SEQUENCE [LARGE SCALE GENOMIC DNA]</scope>
    <source>
        <strain evidence="7 8">CGMCC 1.10228</strain>
    </source>
</reference>
<keyword evidence="2 4" id="KW-0479">Metal-binding</keyword>
<evidence type="ECO:0000256" key="1">
    <source>
        <dbReference type="ARBA" id="ARBA00022617"/>
    </source>
</evidence>
<dbReference type="Gene3D" id="1.10.760.10">
    <property type="entry name" value="Cytochrome c-like domain"/>
    <property type="match status" value="1"/>
</dbReference>
<dbReference type="SUPFAM" id="SSF46626">
    <property type="entry name" value="Cytochrome c"/>
    <property type="match status" value="1"/>
</dbReference>
<dbReference type="Proteomes" id="UP000198854">
    <property type="component" value="Unassembled WGS sequence"/>
</dbReference>
<keyword evidence="5" id="KW-0732">Signal</keyword>
<gene>
    <name evidence="7" type="ORF">SAMN04488136_11132</name>
</gene>
<protein>
    <recommendedName>
        <fullName evidence="6">Cytochrome c domain-containing protein</fullName>
    </recommendedName>
</protein>
<evidence type="ECO:0000256" key="3">
    <source>
        <dbReference type="ARBA" id="ARBA00023004"/>
    </source>
</evidence>
<evidence type="ECO:0000313" key="7">
    <source>
        <dbReference type="EMBL" id="SDH22413.1"/>
    </source>
</evidence>
<dbReference type="InterPro" id="IPR009056">
    <property type="entry name" value="Cyt_c-like_dom"/>
</dbReference>
<evidence type="ECO:0000313" key="8">
    <source>
        <dbReference type="Proteomes" id="UP000198854"/>
    </source>
</evidence>
<dbReference type="GO" id="GO:0046872">
    <property type="term" value="F:metal ion binding"/>
    <property type="evidence" value="ECO:0007669"/>
    <property type="project" value="UniProtKB-KW"/>
</dbReference>
<feature type="chain" id="PRO_5011489533" description="Cytochrome c domain-containing protein" evidence="5">
    <location>
        <begin position="25"/>
        <end position="149"/>
    </location>
</feature>
<evidence type="ECO:0000259" key="6">
    <source>
        <dbReference type="PROSITE" id="PS51007"/>
    </source>
</evidence>
<sequence length="149" mass="16096">MKVHKWSARLALLSACILPLAAQALGNTPEQNYILKCAGCHTLQGGGSVPGGVPPLPGYLGTFMADKQGRVYLMNVPGVASSGLSHQELATLMNYLNDKWGEPSKTKPYTTAEVDNILKKPLADVVKYRRAIVARFDKQGIATGNYPWP</sequence>
<proteinExistence type="predicted"/>
<feature type="signal peptide" evidence="5">
    <location>
        <begin position="1"/>
        <end position="24"/>
    </location>
</feature>
<dbReference type="RefSeq" id="WP_245696654.1">
    <property type="nucleotide sequence ID" value="NZ_FNDD01000011.1"/>
</dbReference>
<organism evidence="7 8">
    <name type="scientific">Vibrio xiamenensis</name>
    <dbReference type="NCBI Taxonomy" id="861298"/>
    <lineage>
        <taxon>Bacteria</taxon>
        <taxon>Pseudomonadati</taxon>
        <taxon>Pseudomonadota</taxon>
        <taxon>Gammaproteobacteria</taxon>
        <taxon>Vibrionales</taxon>
        <taxon>Vibrionaceae</taxon>
        <taxon>Vibrio</taxon>
    </lineage>
</organism>
<feature type="domain" description="Cytochrome c" evidence="6">
    <location>
        <begin position="24"/>
        <end position="133"/>
    </location>
</feature>
<evidence type="ECO:0000256" key="2">
    <source>
        <dbReference type="ARBA" id="ARBA00022723"/>
    </source>
</evidence>